<keyword evidence="9" id="KW-0479">Metal-binding</keyword>
<dbReference type="InterPro" id="IPR016177">
    <property type="entry name" value="DNA-bd_dom_sf"/>
</dbReference>
<dbReference type="CDD" id="cd10538">
    <property type="entry name" value="SET_SETDB-like"/>
    <property type="match status" value="1"/>
</dbReference>
<dbReference type="SMART" id="SM00317">
    <property type="entry name" value="SET"/>
    <property type="match status" value="1"/>
</dbReference>
<evidence type="ECO:0000256" key="12">
    <source>
        <dbReference type="ARBA" id="ARBA00023242"/>
    </source>
</evidence>
<evidence type="ECO:0000256" key="4">
    <source>
        <dbReference type="ARBA" id="ARBA00022473"/>
    </source>
</evidence>
<keyword evidence="4" id="KW-0217">Developmental protein</keyword>
<evidence type="ECO:0000256" key="16">
    <source>
        <dbReference type="ARBA" id="ARBA00042995"/>
    </source>
</evidence>
<dbReference type="Proteomes" id="UP000070412">
    <property type="component" value="Unassembled WGS sequence"/>
</dbReference>
<dbReference type="EnsemblMetazoa" id="SSS_2642s_mrna">
    <property type="protein sequence ID" value="KAF7491336.1"/>
    <property type="gene ID" value="SSS_2642"/>
</dbReference>
<dbReference type="Proteomes" id="UP000616769">
    <property type="component" value="Unassembled WGS sequence"/>
</dbReference>
<dbReference type="PANTHER" id="PTHR46024:SF3">
    <property type="entry name" value="HISTONE-LYSINE N-METHYLTRANSFERASE SETDB2"/>
    <property type="match status" value="1"/>
</dbReference>
<dbReference type="EMBL" id="JXLN01010006">
    <property type="protein sequence ID" value="KPM04871.1"/>
    <property type="molecule type" value="Genomic_DNA"/>
</dbReference>
<proteinExistence type="predicted"/>
<evidence type="ECO:0000313" key="23">
    <source>
        <dbReference type="Proteomes" id="UP000070412"/>
    </source>
</evidence>
<dbReference type="InterPro" id="IPR046341">
    <property type="entry name" value="SET_dom_sf"/>
</dbReference>
<evidence type="ECO:0000259" key="19">
    <source>
        <dbReference type="PROSITE" id="PS50280"/>
    </source>
</evidence>
<dbReference type="InterPro" id="IPR001214">
    <property type="entry name" value="SET_dom"/>
</dbReference>
<evidence type="ECO:0000256" key="6">
    <source>
        <dbReference type="ARBA" id="ARBA00022618"/>
    </source>
</evidence>
<feature type="compositionally biased region" description="Low complexity" evidence="18">
    <location>
        <begin position="14"/>
        <end position="25"/>
    </location>
</feature>
<keyword evidence="13" id="KW-0131">Cell cycle</keyword>
<evidence type="ECO:0000313" key="24">
    <source>
        <dbReference type="Proteomes" id="UP000616769"/>
    </source>
</evidence>
<name>A0A132A1S7_SARSC</name>
<evidence type="ECO:0000256" key="8">
    <source>
        <dbReference type="ARBA" id="ARBA00022691"/>
    </source>
</evidence>
<evidence type="ECO:0000256" key="9">
    <source>
        <dbReference type="ARBA" id="ARBA00022723"/>
    </source>
</evidence>
<dbReference type="EC" id="2.1.1.366" evidence="14"/>
<dbReference type="SMART" id="SM00391">
    <property type="entry name" value="MBD"/>
    <property type="match status" value="1"/>
</dbReference>
<protein>
    <recommendedName>
        <fullName evidence="15">Histone-lysine N-methyltransferase SETDB2</fullName>
        <ecNumber evidence="14">2.1.1.366</ecNumber>
    </recommendedName>
    <alternativeName>
        <fullName evidence="16">SET domain bifurcated 2</fullName>
    </alternativeName>
</protein>
<reference evidence="20" key="3">
    <citation type="submission" date="2020-01" db="EMBL/GenBank/DDBJ databases">
        <authorList>
            <person name="Korhonen P.K.K."/>
            <person name="Guangxu M.G."/>
            <person name="Wang T.W."/>
            <person name="Stroehlein A.J.S."/>
            <person name="Young N.D."/>
            <person name="Ang C.-S.A."/>
            <person name="Fernando D.W.F."/>
            <person name="Lu H.L."/>
            <person name="Taylor S.T."/>
            <person name="Ehtesham M.E.M."/>
            <person name="Najaraj S.H.N."/>
            <person name="Harsha G.H.G."/>
            <person name="Madugundu A.M."/>
            <person name="Renuse S.R."/>
            <person name="Holt D.H."/>
            <person name="Pandey A.P."/>
            <person name="Papenfuss A.P."/>
            <person name="Gasser R.B.G."/>
            <person name="Fischer K.F."/>
        </authorList>
    </citation>
    <scope>NUCLEOTIDE SEQUENCE</scope>
    <source>
        <strain evidence="20">SSS_KF_BRIS2020</strain>
    </source>
</reference>
<feature type="domain" description="SET" evidence="19">
    <location>
        <begin position="281"/>
        <end position="416"/>
    </location>
</feature>
<evidence type="ECO:0000256" key="10">
    <source>
        <dbReference type="ARBA" id="ARBA00022776"/>
    </source>
</evidence>
<dbReference type="PANTHER" id="PTHR46024">
    <property type="entry name" value="HISTONE-LYSINE N-METHYLTRANSFERASE EGGLESS"/>
    <property type="match status" value="1"/>
</dbReference>
<evidence type="ECO:0000256" key="15">
    <source>
        <dbReference type="ARBA" id="ARBA00040299"/>
    </source>
</evidence>
<dbReference type="VEuPathDB" id="VectorBase:SSCA004098"/>
<dbReference type="GO" id="GO:0046974">
    <property type="term" value="F:histone H3K9 methyltransferase activity"/>
    <property type="evidence" value="ECO:0007669"/>
    <property type="project" value="UniProtKB-ARBA"/>
</dbReference>
<organism evidence="21 24">
    <name type="scientific">Sarcoptes scabiei</name>
    <name type="common">Itch mite</name>
    <name type="synonym">Acarus scabiei</name>
    <dbReference type="NCBI Taxonomy" id="52283"/>
    <lineage>
        <taxon>Eukaryota</taxon>
        <taxon>Metazoa</taxon>
        <taxon>Ecdysozoa</taxon>
        <taxon>Arthropoda</taxon>
        <taxon>Chelicerata</taxon>
        <taxon>Arachnida</taxon>
        <taxon>Acari</taxon>
        <taxon>Acariformes</taxon>
        <taxon>Sarcoptiformes</taxon>
        <taxon>Astigmata</taxon>
        <taxon>Psoroptidia</taxon>
        <taxon>Sarcoptoidea</taxon>
        <taxon>Sarcoptidae</taxon>
        <taxon>Sarcoptinae</taxon>
        <taxon>Sarcoptes</taxon>
    </lineage>
</organism>
<keyword evidence="10" id="KW-0498">Mitosis</keyword>
<evidence type="ECO:0000256" key="7">
    <source>
        <dbReference type="ARBA" id="ARBA00022679"/>
    </source>
</evidence>
<evidence type="ECO:0000256" key="18">
    <source>
        <dbReference type="SAM" id="MobiDB-lite"/>
    </source>
</evidence>
<keyword evidence="8" id="KW-0949">S-adenosyl-L-methionine</keyword>
<keyword evidence="3" id="KW-0158">Chromosome</keyword>
<dbReference type="Pfam" id="PF05033">
    <property type="entry name" value="Pre-SET"/>
    <property type="match status" value="1"/>
</dbReference>
<keyword evidence="11" id="KW-0862">Zinc</keyword>
<dbReference type="Gene3D" id="2.170.270.10">
    <property type="entry name" value="SET domain"/>
    <property type="match status" value="1"/>
</dbReference>
<dbReference type="InterPro" id="IPR001739">
    <property type="entry name" value="Methyl_CpG_DNA-bd"/>
</dbReference>
<keyword evidence="6" id="KW-0132">Cell division</keyword>
<reference evidence="21 24" key="1">
    <citation type="journal article" date="2015" name="Parasit. Vectors">
        <title>Draft genome of the scabies mite.</title>
        <authorList>
            <person name="Rider S.D.Jr."/>
            <person name="Morgan M.S."/>
            <person name="Arlian L.G."/>
        </authorList>
    </citation>
    <scope>NUCLEOTIDE SEQUENCE [LARGE SCALE GENOMIC DNA]</scope>
    <source>
        <strain evidence="21">Arlian Lab</strain>
    </source>
</reference>
<feature type="region of interest" description="Disordered" evidence="18">
    <location>
        <begin position="1"/>
        <end position="25"/>
    </location>
</feature>
<feature type="compositionally biased region" description="Polar residues" evidence="18">
    <location>
        <begin position="1"/>
        <end position="10"/>
    </location>
</feature>
<comment type="catalytic activity">
    <reaction evidence="17">
        <text>N(6),N(6)-dimethyl-L-lysyl(9)-[histone H3] + S-adenosyl-L-methionine = N(6),N(6),N(6)-trimethyl-L-lysyl(9)-[histone H3] + S-adenosyl-L-homocysteine + H(+)</text>
        <dbReference type="Rhea" id="RHEA:60288"/>
        <dbReference type="Rhea" id="RHEA-COMP:15538"/>
        <dbReference type="Rhea" id="RHEA-COMP:15541"/>
        <dbReference type="ChEBI" id="CHEBI:15378"/>
        <dbReference type="ChEBI" id="CHEBI:57856"/>
        <dbReference type="ChEBI" id="CHEBI:59789"/>
        <dbReference type="ChEBI" id="CHEBI:61961"/>
        <dbReference type="ChEBI" id="CHEBI:61976"/>
        <dbReference type="EC" id="2.1.1.366"/>
    </reaction>
</comment>
<evidence type="ECO:0000313" key="20">
    <source>
        <dbReference type="EMBL" id="KAF7491336.1"/>
    </source>
</evidence>
<dbReference type="InterPro" id="IPR007728">
    <property type="entry name" value="Pre-SET_dom"/>
</dbReference>
<dbReference type="GO" id="GO:0032259">
    <property type="term" value="P:methylation"/>
    <property type="evidence" value="ECO:0007669"/>
    <property type="project" value="UniProtKB-KW"/>
</dbReference>
<dbReference type="EMBL" id="WVUK01000060">
    <property type="protein sequence ID" value="KAF7491336.1"/>
    <property type="molecule type" value="Genomic_DNA"/>
</dbReference>
<accession>A0A132A1S7</accession>
<dbReference type="GO" id="GO:0005634">
    <property type="term" value="C:nucleus"/>
    <property type="evidence" value="ECO:0007669"/>
    <property type="project" value="UniProtKB-SubCell"/>
</dbReference>
<evidence type="ECO:0000313" key="21">
    <source>
        <dbReference type="EMBL" id="KPM04871.1"/>
    </source>
</evidence>
<keyword evidence="5 20" id="KW-0489">Methyltransferase</keyword>
<dbReference type="Pfam" id="PF01429">
    <property type="entry name" value="MBD"/>
    <property type="match status" value="1"/>
</dbReference>
<evidence type="ECO:0000256" key="11">
    <source>
        <dbReference type="ARBA" id="ARBA00022833"/>
    </source>
</evidence>
<evidence type="ECO:0000256" key="3">
    <source>
        <dbReference type="ARBA" id="ARBA00022454"/>
    </source>
</evidence>
<dbReference type="InterPro" id="IPR051516">
    <property type="entry name" value="SETDB_methyltransferase"/>
</dbReference>
<evidence type="ECO:0000256" key="2">
    <source>
        <dbReference type="ARBA" id="ARBA00004286"/>
    </source>
</evidence>
<reference evidence="22" key="4">
    <citation type="submission" date="2022-06" db="UniProtKB">
        <authorList>
            <consortium name="EnsemblMetazoa"/>
        </authorList>
    </citation>
    <scope>IDENTIFICATION</scope>
</reference>
<dbReference type="SUPFAM" id="SSF54171">
    <property type="entry name" value="DNA-binding domain"/>
    <property type="match status" value="1"/>
</dbReference>
<dbReference type="PROSITE" id="PS50280">
    <property type="entry name" value="SET"/>
    <property type="match status" value="1"/>
</dbReference>
<dbReference type="Pfam" id="PF00856">
    <property type="entry name" value="SET"/>
    <property type="match status" value="1"/>
</dbReference>
<evidence type="ECO:0000256" key="13">
    <source>
        <dbReference type="ARBA" id="ARBA00023306"/>
    </source>
</evidence>
<evidence type="ECO:0000313" key="22">
    <source>
        <dbReference type="EnsemblMetazoa" id="KAF7491336.1"/>
    </source>
</evidence>
<dbReference type="AlphaFoldDB" id="A0A132A1S7"/>
<dbReference type="GO" id="GO:0005694">
    <property type="term" value="C:chromosome"/>
    <property type="evidence" value="ECO:0007669"/>
    <property type="project" value="UniProtKB-SubCell"/>
</dbReference>
<reference evidence="23" key="2">
    <citation type="journal article" date="2020" name="PLoS Negl. Trop. Dis.">
        <title>High-quality nuclear genome for Sarcoptes scabiei-A critical resource for a neglected parasite.</title>
        <authorList>
            <person name="Korhonen P.K."/>
            <person name="Gasser R.B."/>
            <person name="Ma G."/>
            <person name="Wang T."/>
            <person name="Stroehlein A.J."/>
            <person name="Young N.D."/>
            <person name="Ang C.S."/>
            <person name="Fernando D.D."/>
            <person name="Lu H.C."/>
            <person name="Taylor S."/>
            <person name="Reynolds S.L."/>
            <person name="Mofiz E."/>
            <person name="Najaraj S.H."/>
            <person name="Gowda H."/>
            <person name="Madugundu A."/>
            <person name="Renuse S."/>
            <person name="Holt D."/>
            <person name="Pandey A."/>
            <person name="Papenfuss A.T."/>
            <person name="Fischer K."/>
        </authorList>
    </citation>
    <scope>NUCLEOTIDE SEQUENCE [LARGE SCALE GENOMIC DNA]</scope>
</reference>
<evidence type="ECO:0000256" key="14">
    <source>
        <dbReference type="ARBA" id="ARBA00039052"/>
    </source>
</evidence>
<evidence type="ECO:0000256" key="1">
    <source>
        <dbReference type="ARBA" id="ARBA00004123"/>
    </source>
</evidence>
<evidence type="ECO:0000256" key="17">
    <source>
        <dbReference type="ARBA" id="ARBA00049087"/>
    </source>
</evidence>
<dbReference type="GO" id="GO:0008270">
    <property type="term" value="F:zinc ion binding"/>
    <property type="evidence" value="ECO:0007669"/>
    <property type="project" value="InterPro"/>
</dbReference>
<keyword evidence="7 20" id="KW-0808">Transferase</keyword>
<comment type="subcellular location">
    <subcellularLocation>
        <location evidence="2">Chromosome</location>
    </subcellularLocation>
    <subcellularLocation>
        <location evidence="1">Nucleus</location>
    </subcellularLocation>
</comment>
<evidence type="ECO:0000256" key="5">
    <source>
        <dbReference type="ARBA" id="ARBA00022603"/>
    </source>
</evidence>
<sequence>MSQSINSNSFKLFAKSPRPSSSRSLLAPKITDSDFFKFKKSNSLIFGDNVETECLIERVSNMFFETHFACSPKCLLKNPWNSEFRNQYLKSNNPFLKPLAYHFVRCFIKIPSRSTSGIVYIAPCGVVLNSYALISRYLFVTCCEILDIDNFTFSRNLHIARRVCPAKNLINPDISNGLEKNPVPLISNVPEEANLDRQYIKDSIYDKQVLKENKSILSKLGQCHEICSPFCFKNCKCTGIQDLPYLFKRLFDHKKIIYECTSKCDCSIHCYQKVVSRGLNTELQVYRIPKKGWAVRATHFITKGMFVCAYVGDIITSEAKNQDGSSDEYAATVGKITTNNNGTFTVDRDNFSDPKSIIIDGLNKSNLACYINHSCNPNLFVNTVVIENDLNLMTVTFALFAIRDILPFEELTWDYNYDRDSGGPKLKCNCTTMTCGLYLR</sequence>
<gene>
    <name evidence="21" type="ORF">QR98_0033250</name>
    <name evidence="20" type="ORF">SSS_2642</name>
</gene>
<dbReference type="OrthoDB" id="5792673at2759"/>
<keyword evidence="23" id="KW-1185">Reference proteome</keyword>
<dbReference type="SUPFAM" id="SSF82199">
    <property type="entry name" value="SET domain"/>
    <property type="match status" value="1"/>
</dbReference>
<keyword evidence="12" id="KW-0539">Nucleus</keyword>
<dbReference type="GO" id="GO:0003677">
    <property type="term" value="F:DNA binding"/>
    <property type="evidence" value="ECO:0007669"/>
    <property type="project" value="InterPro"/>
</dbReference>